<evidence type="ECO:0000313" key="3">
    <source>
        <dbReference type="Proteomes" id="UP001499843"/>
    </source>
</evidence>
<reference evidence="2 3" key="1">
    <citation type="journal article" date="2019" name="Int. J. Syst. Evol. Microbiol.">
        <title>The Global Catalogue of Microorganisms (GCM) 10K type strain sequencing project: providing services to taxonomists for standard genome sequencing and annotation.</title>
        <authorList>
            <consortium name="The Broad Institute Genomics Platform"/>
            <consortium name="The Broad Institute Genome Sequencing Center for Infectious Disease"/>
            <person name="Wu L."/>
            <person name="Ma J."/>
        </authorList>
    </citation>
    <scope>NUCLEOTIDE SEQUENCE [LARGE SCALE GENOMIC DNA]</scope>
    <source>
        <strain evidence="2 3">JCM 16114</strain>
    </source>
</reference>
<gene>
    <name evidence="2" type="ORF">GCM10009850_119090</name>
</gene>
<evidence type="ECO:0000256" key="1">
    <source>
        <dbReference type="SAM" id="MobiDB-lite"/>
    </source>
</evidence>
<dbReference type="Proteomes" id="UP001499843">
    <property type="component" value="Unassembled WGS sequence"/>
</dbReference>
<name>A0ABN3D3R4_9ACTN</name>
<protein>
    <submittedName>
        <fullName evidence="2">Uncharacterized protein</fullName>
    </submittedName>
</protein>
<dbReference type="EMBL" id="BAAAQX010000069">
    <property type="protein sequence ID" value="GAA2216440.1"/>
    <property type="molecule type" value="Genomic_DNA"/>
</dbReference>
<proteinExistence type="predicted"/>
<feature type="compositionally biased region" description="Basic and acidic residues" evidence="1">
    <location>
        <begin position="101"/>
        <end position="113"/>
    </location>
</feature>
<keyword evidence="3" id="KW-1185">Reference proteome</keyword>
<comment type="caution">
    <text evidence="2">The sequence shown here is derived from an EMBL/GenBank/DDBJ whole genome shotgun (WGS) entry which is preliminary data.</text>
</comment>
<sequence>MTADRGVTGPATPWSRVKVCADVPGQPALAALRRNMRGTWTGSPVSSPTVPRPLEYAHTMRLRALLLDQRERRGWSAACTSVTADTNEAQQDLDQGAHAAEGQEDRAAGKASW</sequence>
<organism evidence="2 3">
    <name type="scientific">Nonomuraea monospora</name>
    <dbReference type="NCBI Taxonomy" id="568818"/>
    <lineage>
        <taxon>Bacteria</taxon>
        <taxon>Bacillati</taxon>
        <taxon>Actinomycetota</taxon>
        <taxon>Actinomycetes</taxon>
        <taxon>Streptosporangiales</taxon>
        <taxon>Streptosporangiaceae</taxon>
        <taxon>Nonomuraea</taxon>
    </lineage>
</organism>
<feature type="region of interest" description="Disordered" evidence="1">
    <location>
        <begin position="84"/>
        <end position="113"/>
    </location>
</feature>
<accession>A0ABN3D3R4</accession>
<feature type="compositionally biased region" description="Polar residues" evidence="1">
    <location>
        <begin position="84"/>
        <end position="93"/>
    </location>
</feature>
<evidence type="ECO:0000313" key="2">
    <source>
        <dbReference type="EMBL" id="GAA2216440.1"/>
    </source>
</evidence>